<protein>
    <recommendedName>
        <fullName evidence="1">ORC1/DEAH AAA+ ATPase domain-containing protein</fullName>
    </recommendedName>
</protein>
<dbReference type="InterPro" id="IPR027417">
    <property type="entry name" value="P-loop_NTPase"/>
</dbReference>
<dbReference type="EMBL" id="CP024899">
    <property type="protein sequence ID" value="ATX65066.1"/>
    <property type="molecule type" value="Genomic_DNA"/>
</dbReference>
<dbReference type="KEGG" id="rbg:BG454_03835"/>
<dbReference type="SUPFAM" id="SSF52540">
    <property type="entry name" value="P-loop containing nucleoside triphosphate hydrolases"/>
    <property type="match status" value="1"/>
</dbReference>
<dbReference type="InterPro" id="IPR049945">
    <property type="entry name" value="AAA_22"/>
</dbReference>
<sequence>MTDTIDTMARVDAMAAHMTELKKLNYELPRYSGLQAGFDSVLAQFLSSRLADTHFEGRGLVLTAGTRSGKSHDIKNLLKGFAENPSPLQGGLERKYIRVSLRTSTTWKHLGSALLKTSGYFTDLDHRSSDMIWRRTEGQLQRKGVFIIHVDEAQHTMHDKSPKEIKTILDGFKDLMKRPEWPIVLILSGIPTLLDYLNQSDELIALLEPISYSDIAYNQQNLEEADAIMCAYGTAAKLDVSGLRDEDTYNRMIHGAARRWGRFIEMVVHSMAHAKASGRTELTRSDLAETFRRWTGASDSANVMLVDNPYRIEAHKLFPT</sequence>
<keyword evidence="3" id="KW-1185">Reference proteome</keyword>
<name>A0A2K8K811_9RHOB</name>
<accession>A0A2K8K811</accession>
<proteinExistence type="predicted"/>
<gene>
    <name evidence="2" type="ORF">BG454_03835</name>
</gene>
<dbReference type="GO" id="GO:0016887">
    <property type="term" value="F:ATP hydrolysis activity"/>
    <property type="evidence" value="ECO:0007669"/>
    <property type="project" value="InterPro"/>
</dbReference>
<dbReference type="STRING" id="441209.GCA_001870665_03499"/>
<evidence type="ECO:0000313" key="2">
    <source>
        <dbReference type="EMBL" id="ATX65066.1"/>
    </source>
</evidence>
<feature type="domain" description="ORC1/DEAH AAA+ ATPase" evidence="1">
    <location>
        <begin position="58"/>
        <end position="197"/>
    </location>
</feature>
<dbReference type="AlphaFoldDB" id="A0A2K8K811"/>
<dbReference type="Gene3D" id="3.40.50.300">
    <property type="entry name" value="P-loop containing nucleotide triphosphate hydrolases"/>
    <property type="match status" value="1"/>
</dbReference>
<reference evidence="2 3" key="1">
    <citation type="submission" date="2017-11" db="EMBL/GenBank/DDBJ databases">
        <title>Revised Sequence and Annotation of the Rhodobaca barguzinensis strain alga05 Genome.</title>
        <authorList>
            <person name="Kopejtka K."/>
            <person name="Tomasch J.M."/>
            <person name="Bunk B."/>
            <person name="Koblizek M."/>
        </authorList>
    </citation>
    <scope>NUCLEOTIDE SEQUENCE [LARGE SCALE GENOMIC DNA]</scope>
    <source>
        <strain evidence="3">alga05</strain>
    </source>
</reference>
<organism evidence="2 3">
    <name type="scientific">Roseinatronobacter bogoriensis subsp. barguzinensis</name>
    <dbReference type="NCBI Taxonomy" id="441209"/>
    <lineage>
        <taxon>Bacteria</taxon>
        <taxon>Pseudomonadati</taxon>
        <taxon>Pseudomonadota</taxon>
        <taxon>Alphaproteobacteria</taxon>
        <taxon>Rhodobacterales</taxon>
        <taxon>Paracoccaceae</taxon>
        <taxon>Roseinatronobacter</taxon>
    </lineage>
</organism>
<dbReference type="Proteomes" id="UP000228948">
    <property type="component" value="Chromosome"/>
</dbReference>
<dbReference type="Pfam" id="PF13401">
    <property type="entry name" value="AAA_22"/>
    <property type="match status" value="1"/>
</dbReference>
<evidence type="ECO:0000259" key="1">
    <source>
        <dbReference type="Pfam" id="PF13401"/>
    </source>
</evidence>
<evidence type="ECO:0000313" key="3">
    <source>
        <dbReference type="Proteomes" id="UP000228948"/>
    </source>
</evidence>